<evidence type="ECO:0000313" key="2">
    <source>
        <dbReference type="EMBL" id="KKN74534.1"/>
    </source>
</evidence>
<accession>A0A0F9T5R0</accession>
<dbReference type="AlphaFoldDB" id="A0A0F9T5R0"/>
<organism evidence="2">
    <name type="scientific">marine sediment metagenome</name>
    <dbReference type="NCBI Taxonomy" id="412755"/>
    <lineage>
        <taxon>unclassified sequences</taxon>
        <taxon>metagenomes</taxon>
        <taxon>ecological metagenomes</taxon>
    </lineage>
</organism>
<gene>
    <name evidence="2" type="ORF">LCGC14_0389510</name>
</gene>
<sequence length="140" mass="13702">MAIGNPPSAAFFDKLQMVAQAAQTPEGIERLAETAAAAGLPLPGAAGVPQGVGTAIPPAAAPGAGGPAGPAPGPMDSFFQSLQGLEAPVAPQLPQLPGAAAAPRPGQGLNPQLLEQIRQLLVPQGQSPQVSALGSLVLGR</sequence>
<proteinExistence type="predicted"/>
<feature type="compositionally biased region" description="Low complexity" evidence="1">
    <location>
        <begin position="51"/>
        <end position="62"/>
    </location>
</feature>
<reference evidence="2" key="1">
    <citation type="journal article" date="2015" name="Nature">
        <title>Complex archaea that bridge the gap between prokaryotes and eukaryotes.</title>
        <authorList>
            <person name="Spang A."/>
            <person name="Saw J.H."/>
            <person name="Jorgensen S.L."/>
            <person name="Zaremba-Niedzwiedzka K."/>
            <person name="Martijn J."/>
            <person name="Lind A.E."/>
            <person name="van Eijk R."/>
            <person name="Schleper C."/>
            <person name="Guy L."/>
            <person name="Ettema T.J."/>
        </authorList>
    </citation>
    <scope>NUCLEOTIDE SEQUENCE</scope>
</reference>
<feature type="region of interest" description="Disordered" evidence="1">
    <location>
        <begin position="51"/>
        <end position="79"/>
    </location>
</feature>
<evidence type="ECO:0000256" key="1">
    <source>
        <dbReference type="SAM" id="MobiDB-lite"/>
    </source>
</evidence>
<dbReference type="EMBL" id="LAZR01000324">
    <property type="protein sequence ID" value="KKN74534.1"/>
    <property type="molecule type" value="Genomic_DNA"/>
</dbReference>
<protein>
    <submittedName>
        <fullName evidence="2">Uncharacterized protein</fullName>
    </submittedName>
</protein>
<name>A0A0F9T5R0_9ZZZZ</name>
<comment type="caution">
    <text evidence="2">The sequence shown here is derived from an EMBL/GenBank/DDBJ whole genome shotgun (WGS) entry which is preliminary data.</text>
</comment>